<feature type="region of interest" description="Disordered" evidence="1">
    <location>
        <begin position="41"/>
        <end position="328"/>
    </location>
</feature>
<feature type="compositionally biased region" description="Low complexity" evidence="1">
    <location>
        <begin position="137"/>
        <end position="149"/>
    </location>
</feature>
<dbReference type="GO" id="GO:0045271">
    <property type="term" value="C:respiratory chain complex I"/>
    <property type="evidence" value="ECO:0007669"/>
    <property type="project" value="InterPro"/>
</dbReference>
<dbReference type="CTD" id="4731"/>
<feature type="compositionally biased region" description="Low complexity" evidence="1">
    <location>
        <begin position="45"/>
        <end position="55"/>
    </location>
</feature>
<evidence type="ECO:0000256" key="1">
    <source>
        <dbReference type="SAM" id="MobiDB-lite"/>
    </source>
</evidence>
<dbReference type="PANTHER" id="PTHR17117:SF3">
    <property type="entry name" value="NADH DEHYDROGENASE [UBIQUINONE] FLAVOPROTEIN 3, MITOCHONDRIAL"/>
    <property type="match status" value="1"/>
</dbReference>
<feature type="compositionally biased region" description="Polar residues" evidence="1">
    <location>
        <begin position="297"/>
        <end position="308"/>
    </location>
</feature>
<evidence type="ECO:0000313" key="2">
    <source>
        <dbReference type="Proteomes" id="UP000081671"/>
    </source>
</evidence>
<name>A0A1S3G3H8_DIPOR</name>
<gene>
    <name evidence="3" type="primary">Ndufv3</name>
</gene>
<reference evidence="3" key="1">
    <citation type="submission" date="2025-08" db="UniProtKB">
        <authorList>
            <consortium name="RefSeq"/>
        </authorList>
    </citation>
    <scope>IDENTIFICATION</scope>
    <source>
        <tissue evidence="3">Kidney</tissue>
    </source>
</reference>
<keyword evidence="2" id="KW-1185">Reference proteome</keyword>
<feature type="compositionally biased region" description="Basic and acidic residues" evidence="1">
    <location>
        <begin position="309"/>
        <end position="318"/>
    </location>
</feature>
<dbReference type="PANTHER" id="PTHR17117">
    <property type="entry name" value="NADH-UBIQUINONE OXIDOREDUCTASE"/>
    <property type="match status" value="1"/>
</dbReference>
<sequence>MTAWVLLRRRPPGVLKTMLLETQMFRGLTSTASLCELVKNNTGLPSGSKKPSPSKNVVQAKERGQPLTSQPAAVLAAPLSPPGSPPTGGNKGQVAPGSCLGGSMRLTDEGLPRPLSRKTLVEFPQKVPSPPREQGSDSDSSSSSSSSSDSESDEEGLSSEAAPQVVSKSKKGFPKPEASGSSKNRAPEISGSAKEETEAQRPQSDVTYPEQPPQPRKKGARPTPVMPRPQAEKEVLKQNLKEEQLQKRFKLNETEKASQNPREVKEISADHMQGRLSAGLSPEPTSQIEEAGPRRQLPTTVSGAQSRQLEPKETEPGREAAPLLAREENAGKLETGLLVAKDKMGDAQVPAASWNAVPVQKAVFNEKPAVPKLKGGPQEMVGAAPPTEDEGAAQEPVQAKPTQAEPKQAKPVQAPVPSRPFDNAIYRNLQHHNYNAYTFLDVNLDLSKFRLPQPSSGRESPRH</sequence>
<feature type="compositionally biased region" description="Basic and acidic residues" evidence="1">
    <location>
        <begin position="230"/>
        <end position="273"/>
    </location>
</feature>
<proteinExistence type="predicted"/>
<dbReference type="GO" id="GO:0042775">
    <property type="term" value="P:mitochondrial ATP synthesis coupled electron transport"/>
    <property type="evidence" value="ECO:0007669"/>
    <property type="project" value="TreeGrafter"/>
</dbReference>
<dbReference type="KEGG" id="dord:105993991"/>
<organism evidence="2 3">
    <name type="scientific">Dipodomys ordii</name>
    <name type="common">Ord's kangaroo rat</name>
    <dbReference type="NCBI Taxonomy" id="10020"/>
    <lineage>
        <taxon>Eukaryota</taxon>
        <taxon>Metazoa</taxon>
        <taxon>Chordata</taxon>
        <taxon>Craniata</taxon>
        <taxon>Vertebrata</taxon>
        <taxon>Euteleostomi</taxon>
        <taxon>Mammalia</taxon>
        <taxon>Eutheria</taxon>
        <taxon>Euarchontoglires</taxon>
        <taxon>Glires</taxon>
        <taxon>Rodentia</taxon>
        <taxon>Castorimorpha</taxon>
        <taxon>Heteromyidae</taxon>
        <taxon>Dipodomyinae</taxon>
        <taxon>Dipodomys</taxon>
    </lineage>
</organism>
<dbReference type="Proteomes" id="UP000081671">
    <property type="component" value="Unplaced"/>
</dbReference>
<dbReference type="InParanoid" id="A0A1S3G3H8"/>
<accession>A0A1S3G3H8</accession>
<dbReference type="InterPro" id="IPR026193">
    <property type="entry name" value="NDUFV3"/>
</dbReference>
<evidence type="ECO:0000313" key="3">
    <source>
        <dbReference type="RefSeq" id="XP_012882844.1"/>
    </source>
</evidence>
<dbReference type="GeneID" id="105993991"/>
<protein>
    <submittedName>
        <fullName evidence="3">NADH dehydrogenase [ubiquinone] flavoprotein 3, mitochondrial</fullName>
    </submittedName>
</protein>
<dbReference type="Pfam" id="PF15880">
    <property type="entry name" value="NDUFV3"/>
    <property type="match status" value="1"/>
</dbReference>
<dbReference type="OrthoDB" id="6161911at2759"/>
<dbReference type="GO" id="GO:0005739">
    <property type="term" value="C:mitochondrion"/>
    <property type="evidence" value="ECO:0007669"/>
    <property type="project" value="InterPro"/>
</dbReference>
<feature type="region of interest" description="Disordered" evidence="1">
    <location>
        <begin position="368"/>
        <end position="419"/>
    </location>
</feature>
<dbReference type="RefSeq" id="XP_012882844.1">
    <property type="nucleotide sequence ID" value="XM_013027390.1"/>
</dbReference>
<dbReference type="AlphaFoldDB" id="A0A1S3G3H8"/>